<dbReference type="AlphaFoldDB" id="A0A4D6HEH8"/>
<dbReference type="SMART" id="SM00086">
    <property type="entry name" value="PAC"/>
    <property type="match status" value="3"/>
</dbReference>
<keyword evidence="3 6" id="KW-0597">Phosphoprotein</keyword>
<dbReference type="SMART" id="SM00448">
    <property type="entry name" value="REC"/>
    <property type="match status" value="1"/>
</dbReference>
<dbReference type="EMBL" id="CP031310">
    <property type="protein sequence ID" value="QCC51961.1"/>
    <property type="molecule type" value="Genomic_DNA"/>
</dbReference>
<dbReference type="Proteomes" id="UP000296706">
    <property type="component" value="Chromosome"/>
</dbReference>
<dbReference type="PROSITE" id="PS50110">
    <property type="entry name" value="RESPONSE_REGULATORY"/>
    <property type="match status" value="1"/>
</dbReference>
<dbReference type="InterPro" id="IPR036097">
    <property type="entry name" value="HisK_dim/P_sf"/>
</dbReference>
<dbReference type="Pfam" id="PF00072">
    <property type="entry name" value="Response_reg"/>
    <property type="match status" value="1"/>
</dbReference>
<dbReference type="GeneID" id="39848655"/>
<dbReference type="KEGG" id="hsn:DV733_12300"/>
<evidence type="ECO:0000259" key="7">
    <source>
        <dbReference type="PROSITE" id="PS50109"/>
    </source>
</evidence>
<proteinExistence type="predicted"/>
<dbReference type="InterPro" id="IPR013655">
    <property type="entry name" value="PAS_fold_3"/>
</dbReference>
<dbReference type="SUPFAM" id="SSF47384">
    <property type="entry name" value="Homodimeric domain of signal transducing histidine kinase"/>
    <property type="match status" value="1"/>
</dbReference>
<evidence type="ECO:0000256" key="3">
    <source>
        <dbReference type="ARBA" id="ARBA00022553"/>
    </source>
</evidence>
<accession>A0A4D6HEH8</accession>
<dbReference type="InterPro" id="IPR001789">
    <property type="entry name" value="Sig_transdc_resp-reg_receiver"/>
</dbReference>
<dbReference type="STRING" id="1457250.GCA_000755225_00426"/>
<protein>
    <recommendedName>
        <fullName evidence="2">histidine kinase</fullName>
        <ecNumber evidence="2">2.7.13.3</ecNumber>
    </recommendedName>
</protein>
<dbReference type="PANTHER" id="PTHR43304">
    <property type="entry name" value="PHYTOCHROME-LIKE PROTEIN CPH1"/>
    <property type="match status" value="1"/>
</dbReference>
<dbReference type="Pfam" id="PF08448">
    <property type="entry name" value="PAS_4"/>
    <property type="match status" value="1"/>
</dbReference>
<dbReference type="Pfam" id="PF00989">
    <property type="entry name" value="PAS"/>
    <property type="match status" value="2"/>
</dbReference>
<dbReference type="InterPro" id="IPR035965">
    <property type="entry name" value="PAS-like_dom_sf"/>
</dbReference>
<dbReference type="GO" id="GO:0000155">
    <property type="term" value="F:phosphorelay sensor kinase activity"/>
    <property type="evidence" value="ECO:0007669"/>
    <property type="project" value="InterPro"/>
</dbReference>
<dbReference type="NCBIfam" id="TIGR00229">
    <property type="entry name" value="sensory_box"/>
    <property type="match status" value="4"/>
</dbReference>
<feature type="modified residue" description="4-aspartylphosphate" evidence="6">
    <location>
        <position position="61"/>
    </location>
</feature>
<comment type="catalytic activity">
    <reaction evidence="1">
        <text>ATP + protein L-histidine = ADP + protein N-phospho-L-histidine.</text>
        <dbReference type="EC" id="2.7.13.3"/>
    </reaction>
</comment>
<evidence type="ECO:0000256" key="6">
    <source>
        <dbReference type="PROSITE-ProRule" id="PRU00169"/>
    </source>
</evidence>
<name>A0A4D6HEH8_9EURY</name>
<feature type="domain" description="PAS" evidence="9">
    <location>
        <begin position="390"/>
        <end position="460"/>
    </location>
</feature>
<feature type="domain" description="Response regulatory" evidence="8">
    <location>
        <begin position="10"/>
        <end position="126"/>
    </location>
</feature>
<dbReference type="PROSITE" id="PS50113">
    <property type="entry name" value="PAC"/>
    <property type="match status" value="2"/>
</dbReference>
<evidence type="ECO:0000256" key="2">
    <source>
        <dbReference type="ARBA" id="ARBA00012438"/>
    </source>
</evidence>
<dbReference type="InterPro" id="IPR013767">
    <property type="entry name" value="PAS_fold"/>
</dbReference>
<evidence type="ECO:0000313" key="11">
    <source>
        <dbReference type="EMBL" id="QCC51961.1"/>
    </source>
</evidence>
<dbReference type="SUPFAM" id="SSF52172">
    <property type="entry name" value="CheY-like"/>
    <property type="match status" value="1"/>
</dbReference>
<dbReference type="Pfam" id="PF00512">
    <property type="entry name" value="HisKA"/>
    <property type="match status" value="1"/>
</dbReference>
<dbReference type="InterPro" id="IPR005467">
    <property type="entry name" value="His_kinase_dom"/>
</dbReference>
<dbReference type="RefSeq" id="WP_049994431.1">
    <property type="nucleotide sequence ID" value="NZ_CP031310.1"/>
</dbReference>
<feature type="domain" description="PAS" evidence="9">
    <location>
        <begin position="282"/>
        <end position="347"/>
    </location>
</feature>
<dbReference type="Pfam" id="PF08447">
    <property type="entry name" value="PAS_3"/>
    <property type="match status" value="1"/>
</dbReference>
<dbReference type="InterPro" id="IPR000014">
    <property type="entry name" value="PAS"/>
</dbReference>
<gene>
    <name evidence="11" type="ORF">DV733_12300</name>
</gene>
<dbReference type="CDD" id="cd00075">
    <property type="entry name" value="HATPase"/>
    <property type="match status" value="1"/>
</dbReference>
<dbReference type="EC" id="2.7.13.3" evidence="2"/>
<feature type="domain" description="Histidine kinase" evidence="7">
    <location>
        <begin position="643"/>
        <end position="832"/>
    </location>
</feature>
<dbReference type="CDD" id="cd00156">
    <property type="entry name" value="REC"/>
    <property type="match status" value="1"/>
</dbReference>
<dbReference type="Pfam" id="PF02518">
    <property type="entry name" value="HATPase_c"/>
    <property type="match status" value="1"/>
</dbReference>
<dbReference type="InterPro" id="IPR001610">
    <property type="entry name" value="PAC"/>
</dbReference>
<dbReference type="SMART" id="SM00388">
    <property type="entry name" value="HisKA"/>
    <property type="match status" value="1"/>
</dbReference>
<dbReference type="GO" id="GO:0006355">
    <property type="term" value="P:regulation of DNA-templated transcription"/>
    <property type="evidence" value="ECO:0007669"/>
    <property type="project" value="InterPro"/>
</dbReference>
<dbReference type="SMART" id="SM00091">
    <property type="entry name" value="PAS"/>
    <property type="match status" value="4"/>
</dbReference>
<dbReference type="InterPro" id="IPR000700">
    <property type="entry name" value="PAS-assoc_C"/>
</dbReference>
<dbReference type="SMART" id="SM00387">
    <property type="entry name" value="HATPase_c"/>
    <property type="match status" value="1"/>
</dbReference>
<keyword evidence="12" id="KW-1185">Reference proteome</keyword>
<organism evidence="11 12">
    <name type="scientific">Halapricum salinum</name>
    <dbReference type="NCBI Taxonomy" id="1457250"/>
    <lineage>
        <taxon>Archaea</taxon>
        <taxon>Methanobacteriati</taxon>
        <taxon>Methanobacteriota</taxon>
        <taxon>Stenosarchaea group</taxon>
        <taxon>Halobacteria</taxon>
        <taxon>Halobacteriales</taxon>
        <taxon>Haloarculaceae</taxon>
        <taxon>Halapricum</taxon>
    </lineage>
</organism>
<feature type="domain" description="PAS" evidence="9">
    <location>
        <begin position="512"/>
        <end position="582"/>
    </location>
</feature>
<dbReference type="Gene3D" id="3.40.50.2300">
    <property type="match status" value="1"/>
</dbReference>
<evidence type="ECO:0000313" key="12">
    <source>
        <dbReference type="Proteomes" id="UP000296706"/>
    </source>
</evidence>
<dbReference type="SUPFAM" id="SSF55785">
    <property type="entry name" value="PYP-like sensor domain (PAS domain)"/>
    <property type="match status" value="4"/>
</dbReference>
<dbReference type="InterPro" id="IPR052162">
    <property type="entry name" value="Sensor_kinase/Photoreceptor"/>
</dbReference>
<evidence type="ECO:0000256" key="4">
    <source>
        <dbReference type="ARBA" id="ARBA00022679"/>
    </source>
</evidence>
<dbReference type="InterPro" id="IPR003661">
    <property type="entry name" value="HisK_dim/P_dom"/>
</dbReference>
<keyword evidence="4" id="KW-0808">Transferase</keyword>
<dbReference type="Gene3D" id="1.10.287.130">
    <property type="match status" value="1"/>
</dbReference>
<dbReference type="PROSITE" id="PS50112">
    <property type="entry name" value="PAS"/>
    <property type="match status" value="3"/>
</dbReference>
<dbReference type="PANTHER" id="PTHR43304:SF1">
    <property type="entry name" value="PAC DOMAIN-CONTAINING PROTEIN"/>
    <property type="match status" value="1"/>
</dbReference>
<reference evidence="11 12" key="1">
    <citation type="journal article" date="2019" name="Nat. Commun.">
        <title>A new type of DNA phosphorothioation-based antiviral system in archaea.</title>
        <authorList>
            <person name="Xiong L."/>
            <person name="Liu S."/>
            <person name="Chen S."/>
            <person name="Xiao Y."/>
            <person name="Zhu B."/>
            <person name="Gao Y."/>
            <person name="Zhang Y."/>
            <person name="Chen B."/>
            <person name="Luo J."/>
            <person name="Deng Z."/>
            <person name="Chen X."/>
            <person name="Wang L."/>
            <person name="Chen S."/>
        </authorList>
    </citation>
    <scope>NUCLEOTIDE SEQUENCE [LARGE SCALE GENOMIC DNA]</scope>
    <source>
        <strain evidence="11 12">CBA1105</strain>
    </source>
</reference>
<evidence type="ECO:0000259" key="8">
    <source>
        <dbReference type="PROSITE" id="PS50110"/>
    </source>
</evidence>
<evidence type="ECO:0000259" key="10">
    <source>
        <dbReference type="PROSITE" id="PS50113"/>
    </source>
</evidence>
<dbReference type="InterPro" id="IPR013656">
    <property type="entry name" value="PAS_4"/>
</dbReference>
<dbReference type="CDD" id="cd00130">
    <property type="entry name" value="PAS"/>
    <property type="match status" value="4"/>
</dbReference>
<dbReference type="CDD" id="cd00082">
    <property type="entry name" value="HisKA"/>
    <property type="match status" value="1"/>
</dbReference>
<evidence type="ECO:0000256" key="1">
    <source>
        <dbReference type="ARBA" id="ARBA00000085"/>
    </source>
</evidence>
<dbReference type="InterPro" id="IPR011006">
    <property type="entry name" value="CheY-like_superfamily"/>
</dbReference>
<dbReference type="SUPFAM" id="SSF55874">
    <property type="entry name" value="ATPase domain of HSP90 chaperone/DNA topoisomerase II/histidine kinase"/>
    <property type="match status" value="1"/>
</dbReference>
<dbReference type="InterPro" id="IPR003594">
    <property type="entry name" value="HATPase_dom"/>
</dbReference>
<evidence type="ECO:0000256" key="5">
    <source>
        <dbReference type="ARBA" id="ARBA00022777"/>
    </source>
</evidence>
<dbReference type="PROSITE" id="PS50109">
    <property type="entry name" value="HIS_KIN"/>
    <property type="match status" value="1"/>
</dbReference>
<dbReference type="PRINTS" id="PR00344">
    <property type="entry name" value="BCTRLSENSOR"/>
</dbReference>
<keyword evidence="5 11" id="KW-0418">Kinase</keyword>
<dbReference type="InterPro" id="IPR036890">
    <property type="entry name" value="HATPase_C_sf"/>
</dbReference>
<dbReference type="OrthoDB" id="8127at2157"/>
<feature type="domain" description="PAC" evidence="10">
    <location>
        <begin position="587"/>
        <end position="639"/>
    </location>
</feature>
<dbReference type="Gene3D" id="3.30.450.20">
    <property type="entry name" value="PAS domain"/>
    <property type="match status" value="4"/>
</dbReference>
<feature type="domain" description="PAC" evidence="10">
    <location>
        <begin position="464"/>
        <end position="515"/>
    </location>
</feature>
<dbReference type="InterPro" id="IPR004358">
    <property type="entry name" value="Sig_transdc_His_kin-like_C"/>
</dbReference>
<dbReference type="Gene3D" id="3.30.565.10">
    <property type="entry name" value="Histidine kinase-like ATPase, C-terminal domain"/>
    <property type="match status" value="1"/>
</dbReference>
<evidence type="ECO:0000259" key="9">
    <source>
        <dbReference type="PROSITE" id="PS50112"/>
    </source>
</evidence>
<sequence>MSSADGQPIRVLHVDDEPDFADLVATYLQRSHDDIRVETATDAAEGLDALAETPVDCIVSDHDMPGMDGLDFLRAVRDENPDLPFILFTGKGNEEIASDAISAGVTEYLQKGTGTDQYAVLANRIERAVGEYRAKNALEESERMLSTLISNLPGMAYRCLNEPGWPMEFVSDGCRELTGYDSAALVDGSIVWGEDVLIDDDRDELWETVQAALDAGDPFEVTYRIETADGERKWVWEQGRGVYDDGELTALEGIILDVDTRLIDPADRQIGRTLAENVTGRERILERVGDGFLALDDAWTITYANDRAAALVGRDTESLVGQQMWDVFPEGVGSDFEEQYVQAMETQRPAEFEAYYDPLDSWFEVRAFPGEHGLSIYFRDVTERREREDRLERYRTLVENVGDPMYVLDYDGTITMANQAMADHLGYDRDEIVGTHATRFMSEADIERGTDLLLDLMDSDRTWATFEMETIHADGTRTINEDKIAALTDQGEFVGSVGVIRDITERKARERELERYETIIQTVEDPVYALDAEGRFAFVNEAVEPMTGYTPAELVGESVTTLVAEDDYRAGVEMVQTLLEEPERTYVTYEIDLHTKDGDTVAAENHIALLPPDEDEFTGTAGVIRDITERKQRERRLEEFASVVSHDLQSPLNVITGRAELALDTGDLGHVENILDAADRMEALIEGLLTLARQGEVVGDVEETSLSTLTEQAWKQVQTAAASIDLRDDRSLEADPDRLRELLENLFSNAVTHAGEDVTVSVGTTDSGFYVADDGEGIPADRRSKVFEHGHSTSEEGTGLGLTIVARIADAHGWDVTVTDSSSGGARFEFSV</sequence>